<dbReference type="AlphaFoldDB" id="A0A8I6TKU7"/>
<keyword evidence="3" id="KW-1185">Reference proteome</keyword>
<feature type="domain" description="Cupin-like" evidence="1">
    <location>
        <begin position="120"/>
        <end position="274"/>
    </location>
</feature>
<dbReference type="InterPro" id="IPR041667">
    <property type="entry name" value="Cupin_8"/>
</dbReference>
<evidence type="ECO:0000313" key="3">
    <source>
        <dbReference type="Proteomes" id="UP000494040"/>
    </source>
</evidence>
<dbReference type="PANTHER" id="PTHR12480">
    <property type="entry name" value="ARGININE DEMETHYLASE AND LYSYL-HYDROXYLASE JMJD"/>
    <property type="match status" value="1"/>
</dbReference>
<dbReference type="InterPro" id="IPR050910">
    <property type="entry name" value="JMJD6_ArgDemeth/LysHydrox"/>
</dbReference>
<evidence type="ECO:0000259" key="1">
    <source>
        <dbReference type="Pfam" id="PF13621"/>
    </source>
</evidence>
<dbReference type="GeneID" id="106673067"/>
<sequence>MDEVEEAKERFLKIVNEAKKLGVGRERFARMVAARRPHKPSSRIPYFLAFTGILALVFKAELYTTSGIAVAWIYWNKRDPLSEKCTVWMPDFISRALRPPVDCKMCRDVYEIDRVSNLTPQEFEDRYAFSGRPVIITDGMRNWTAPQVFDFEFFKALYADSTAQEKCQFFPYQTEFRSLWHVFQMSEERARLTDGTAPWYIGWSNCDDKVGRILRQHYTRPYFLPENSENKNTDWIFMGSPGYGAHLHVDNVNNPSWQAQLVGSKNWTLEPPPECLYECKSHLVTIYPGEIFVLDTNSWYHSTKIVSEGISITIGAEYD</sequence>
<dbReference type="Gene3D" id="2.60.120.650">
    <property type="entry name" value="Cupin"/>
    <property type="match status" value="1"/>
</dbReference>
<evidence type="ECO:0000313" key="2">
    <source>
        <dbReference type="EnsemblMetazoa" id="XP_014260492.1"/>
    </source>
</evidence>
<accession>A0A8I6TKU7</accession>
<dbReference type="KEGG" id="clec:106673067"/>
<dbReference type="OMA" id="EPPRECH"/>
<dbReference type="Pfam" id="PF13621">
    <property type="entry name" value="Cupin_8"/>
    <property type="match status" value="1"/>
</dbReference>
<dbReference type="Proteomes" id="UP000494040">
    <property type="component" value="Unassembled WGS sequence"/>
</dbReference>
<name>A0A8I6TKU7_CIMLE</name>
<dbReference type="EnsemblMetazoa" id="XM_014405006.2">
    <property type="protein sequence ID" value="XP_014260492.1"/>
    <property type="gene ID" value="LOC106673067"/>
</dbReference>
<dbReference type="SUPFAM" id="SSF51197">
    <property type="entry name" value="Clavaminate synthase-like"/>
    <property type="match status" value="1"/>
</dbReference>
<reference evidence="2" key="1">
    <citation type="submission" date="2022-01" db="UniProtKB">
        <authorList>
            <consortium name="EnsemblMetazoa"/>
        </authorList>
    </citation>
    <scope>IDENTIFICATION</scope>
</reference>
<organism evidence="2 3">
    <name type="scientific">Cimex lectularius</name>
    <name type="common">Bed bug</name>
    <name type="synonym">Acanthia lectularia</name>
    <dbReference type="NCBI Taxonomy" id="79782"/>
    <lineage>
        <taxon>Eukaryota</taxon>
        <taxon>Metazoa</taxon>
        <taxon>Ecdysozoa</taxon>
        <taxon>Arthropoda</taxon>
        <taxon>Hexapoda</taxon>
        <taxon>Insecta</taxon>
        <taxon>Pterygota</taxon>
        <taxon>Neoptera</taxon>
        <taxon>Paraneoptera</taxon>
        <taxon>Hemiptera</taxon>
        <taxon>Heteroptera</taxon>
        <taxon>Panheteroptera</taxon>
        <taxon>Cimicomorpha</taxon>
        <taxon>Cimicidae</taxon>
        <taxon>Cimex</taxon>
    </lineage>
</organism>
<dbReference type="RefSeq" id="XP_014260492.1">
    <property type="nucleotide sequence ID" value="XM_014405006.2"/>
</dbReference>
<dbReference type="GO" id="GO:0016706">
    <property type="term" value="F:2-oxoglutarate-dependent dioxygenase activity"/>
    <property type="evidence" value="ECO:0007669"/>
    <property type="project" value="TreeGrafter"/>
</dbReference>
<proteinExistence type="predicted"/>
<protein>
    <recommendedName>
        <fullName evidence="1">Cupin-like domain-containing protein</fullName>
    </recommendedName>
</protein>
<dbReference type="OrthoDB" id="10063099at2759"/>
<dbReference type="PANTHER" id="PTHR12480:SF19">
    <property type="entry name" value="CUPIN-LIKE DOMAIN-CONTAINING PROTEIN"/>
    <property type="match status" value="1"/>
</dbReference>